<comment type="caution">
    <text evidence="1">The sequence shown here is derived from an EMBL/GenBank/DDBJ whole genome shotgun (WGS) entry which is preliminary data.</text>
</comment>
<keyword evidence="2" id="KW-1185">Reference proteome</keyword>
<sequence length="181" mass="19495">MPIYKDAVYPEELRYTNPAALRAFAQALDRNANRLPQPADLTQGKGLLYCADRIDELVTHVTWCLGEISAEVNLCYNGTTERPLSDGHDRRATAISQGAAPLATALTRLAKATDRLSSFHPVLVPPPTGTDLPVPDGLLLPLLRDVAGARTAIRKAAQQFRSNAERLEEPVTCGPLLAAGS</sequence>
<protein>
    <submittedName>
        <fullName evidence="1">Uncharacterized protein</fullName>
    </submittedName>
</protein>
<gene>
    <name evidence="1" type="ORF">Sspor_18050</name>
</gene>
<dbReference type="Proteomes" id="UP000608522">
    <property type="component" value="Unassembled WGS sequence"/>
</dbReference>
<organism evidence="1 2">
    <name type="scientific">Streptomyces spororaveus</name>
    <dbReference type="NCBI Taxonomy" id="284039"/>
    <lineage>
        <taxon>Bacteria</taxon>
        <taxon>Bacillati</taxon>
        <taxon>Actinomycetota</taxon>
        <taxon>Actinomycetes</taxon>
        <taxon>Kitasatosporales</taxon>
        <taxon>Streptomycetaceae</taxon>
        <taxon>Streptomyces</taxon>
    </lineage>
</organism>
<dbReference type="EMBL" id="BNED01000005">
    <property type="protein sequence ID" value="GHI76244.1"/>
    <property type="molecule type" value="Genomic_DNA"/>
</dbReference>
<name>A0ABQ3T785_9ACTN</name>
<accession>A0ABQ3T785</accession>
<proteinExistence type="predicted"/>
<dbReference type="RefSeq" id="WP_202198472.1">
    <property type="nucleotide sequence ID" value="NZ_BAAATO010000031.1"/>
</dbReference>
<evidence type="ECO:0000313" key="2">
    <source>
        <dbReference type="Proteomes" id="UP000608522"/>
    </source>
</evidence>
<reference evidence="2" key="1">
    <citation type="submission" date="2023-07" db="EMBL/GenBank/DDBJ databases">
        <title>Whole genome shotgun sequence of Streptomyces spororaveus NBRC 15456.</title>
        <authorList>
            <person name="Komaki H."/>
            <person name="Tamura T."/>
        </authorList>
    </citation>
    <scope>NUCLEOTIDE SEQUENCE [LARGE SCALE GENOMIC DNA]</scope>
    <source>
        <strain evidence="2">NBRC 15456</strain>
    </source>
</reference>
<evidence type="ECO:0000313" key="1">
    <source>
        <dbReference type="EMBL" id="GHI76244.1"/>
    </source>
</evidence>